<keyword evidence="2" id="KW-1185">Reference proteome</keyword>
<name>A0ABV8TWS6_9ACTN</name>
<sequence>METEPFQGFANPVIPTADEIRSWAMDPEAPAPEGRQWDLLLAEDELMSTWLALAGDPLCPKRSFALHVLYIYSSSAVRTKYRVHSLKRLEKLLTAAEEIGDDYVQLWRGNTRALMSRPKLFQYDDWCNGGLVYRPRRLRAAD</sequence>
<comment type="caution">
    <text evidence="1">The sequence shown here is derived from an EMBL/GenBank/DDBJ whole genome shotgun (WGS) entry which is preliminary data.</text>
</comment>
<dbReference type="EMBL" id="JBHSDK010000012">
    <property type="protein sequence ID" value="MFC4335112.1"/>
    <property type="molecule type" value="Genomic_DNA"/>
</dbReference>
<dbReference type="Proteomes" id="UP001595823">
    <property type="component" value="Unassembled WGS sequence"/>
</dbReference>
<proteinExistence type="predicted"/>
<organism evidence="1 2">
    <name type="scientific">Salininema proteolyticum</name>
    <dbReference type="NCBI Taxonomy" id="1607685"/>
    <lineage>
        <taxon>Bacteria</taxon>
        <taxon>Bacillati</taxon>
        <taxon>Actinomycetota</taxon>
        <taxon>Actinomycetes</taxon>
        <taxon>Glycomycetales</taxon>
        <taxon>Glycomycetaceae</taxon>
        <taxon>Salininema</taxon>
    </lineage>
</organism>
<protein>
    <submittedName>
        <fullName evidence="1">Uncharacterized protein</fullName>
    </submittedName>
</protein>
<evidence type="ECO:0000313" key="2">
    <source>
        <dbReference type="Proteomes" id="UP001595823"/>
    </source>
</evidence>
<dbReference type="RefSeq" id="WP_380619480.1">
    <property type="nucleotide sequence ID" value="NZ_JBHSDK010000012.1"/>
</dbReference>
<accession>A0ABV8TWS6</accession>
<gene>
    <name evidence="1" type="ORF">ACFPET_07860</name>
</gene>
<evidence type="ECO:0000313" key="1">
    <source>
        <dbReference type="EMBL" id="MFC4335112.1"/>
    </source>
</evidence>
<reference evidence="2" key="1">
    <citation type="journal article" date="2019" name="Int. J. Syst. Evol. Microbiol.">
        <title>The Global Catalogue of Microorganisms (GCM) 10K type strain sequencing project: providing services to taxonomists for standard genome sequencing and annotation.</title>
        <authorList>
            <consortium name="The Broad Institute Genomics Platform"/>
            <consortium name="The Broad Institute Genome Sequencing Center for Infectious Disease"/>
            <person name="Wu L."/>
            <person name="Ma J."/>
        </authorList>
    </citation>
    <scope>NUCLEOTIDE SEQUENCE [LARGE SCALE GENOMIC DNA]</scope>
    <source>
        <strain evidence="2">IBRC-M 10908</strain>
    </source>
</reference>